<dbReference type="Gene3D" id="3.30.300.30">
    <property type="match status" value="1"/>
</dbReference>
<organism evidence="4 5">
    <name type="scientific">Cellulosimicrobium arenosum</name>
    <dbReference type="NCBI Taxonomy" id="2708133"/>
    <lineage>
        <taxon>Bacteria</taxon>
        <taxon>Bacillati</taxon>
        <taxon>Actinomycetota</taxon>
        <taxon>Actinomycetes</taxon>
        <taxon>Micrococcales</taxon>
        <taxon>Promicromonosporaceae</taxon>
        <taxon>Cellulosimicrobium</taxon>
    </lineage>
</organism>
<dbReference type="AlphaFoldDB" id="A0A927PE94"/>
<comment type="caution">
    <text evidence="4">The sequence shown here is derived from an EMBL/GenBank/DDBJ whole genome shotgun (WGS) entry which is preliminary data.</text>
</comment>
<dbReference type="InterPro" id="IPR000873">
    <property type="entry name" value="AMP-dep_synth/lig_dom"/>
</dbReference>
<accession>A0A927PE94</accession>
<evidence type="ECO:0000313" key="5">
    <source>
        <dbReference type="Proteomes" id="UP000610846"/>
    </source>
</evidence>
<dbReference type="PROSITE" id="PS00455">
    <property type="entry name" value="AMP_BINDING"/>
    <property type="match status" value="1"/>
</dbReference>
<evidence type="ECO:0000259" key="2">
    <source>
        <dbReference type="Pfam" id="PF00501"/>
    </source>
</evidence>
<feature type="domain" description="AMP-binding enzyme C-terminal" evidence="3">
    <location>
        <begin position="518"/>
        <end position="598"/>
    </location>
</feature>
<name>A0A927PE94_9MICO</name>
<dbReference type="Proteomes" id="UP000610846">
    <property type="component" value="Unassembled WGS sequence"/>
</dbReference>
<proteinExistence type="predicted"/>
<feature type="domain" description="AMP-dependent synthetase/ligase" evidence="2">
    <location>
        <begin position="33"/>
        <end position="462"/>
    </location>
</feature>
<dbReference type="InterPro" id="IPR020845">
    <property type="entry name" value="AMP-binding_CS"/>
</dbReference>
<keyword evidence="5" id="KW-1185">Reference proteome</keyword>
<dbReference type="PANTHER" id="PTHR43767:SF1">
    <property type="entry name" value="NONRIBOSOMAL PEPTIDE SYNTHASE PES1 (EUROFUNG)-RELATED"/>
    <property type="match status" value="1"/>
</dbReference>
<dbReference type="GO" id="GO:0016878">
    <property type="term" value="F:acid-thiol ligase activity"/>
    <property type="evidence" value="ECO:0007669"/>
    <property type="project" value="UniProtKB-ARBA"/>
</dbReference>
<evidence type="ECO:0000256" key="1">
    <source>
        <dbReference type="SAM" id="MobiDB-lite"/>
    </source>
</evidence>
<feature type="compositionally biased region" description="Basic and acidic residues" evidence="1">
    <location>
        <begin position="329"/>
        <end position="344"/>
    </location>
</feature>
<feature type="region of interest" description="Disordered" evidence="1">
    <location>
        <begin position="321"/>
        <end position="344"/>
    </location>
</feature>
<gene>
    <name evidence="4" type="ORF">IF651_12745</name>
</gene>
<reference evidence="4" key="1">
    <citation type="journal article" date="2018" name="Curr. Microbiol.">
        <title>Cellulosimicrobium arenosum sp. nov., Isolated from Marine Sediment Sand.</title>
        <authorList>
            <person name="Oh M."/>
            <person name="Kim J.H."/>
            <person name="Yoon J.H."/>
            <person name="Schumann P."/>
            <person name="Kim W."/>
        </authorList>
    </citation>
    <scope>NUCLEOTIDE SEQUENCE</scope>
    <source>
        <strain evidence="4">KCTC 49039</strain>
    </source>
</reference>
<dbReference type="SUPFAM" id="SSF56801">
    <property type="entry name" value="Acetyl-CoA synthetase-like"/>
    <property type="match status" value="1"/>
</dbReference>
<sequence length="619" mass="65791">MNALASRPWTERYAPGVPTTVEIPDEPVTAALFRAASRWPARAAVDFFGAATTYAELAAEVERAAGALHDLGVRHGDRVALVLPNCTSHVVAFYAAQRLGAVVVEHNPTYTADELAHQLADSGASVAVVWTKAVPAVLEARGPALRAVVALDVARDLPRSSRLALRLPVARARAQRDALRGPVPPGVPDWHALVRRARRLPASLPHPGPDDVALVQYTGGTTGTPKGATLTHRNLVANVVQGQAWAGFTEGAETVYGVLPFFHAFGLMFCLTLPAHIGATLVTFPRFDPQAFVAAQARRPATFLPGVAPMFDRILDAAGSGTDDGTADGADRPDGADGVDGGHARRRADLSSVRLAFAGAMPITAETASRWEAATGGLLIEGYGMTETSPIALGNPCSDDRRPGTLGLPFPSTEIRVVDTDALDADDLRDTEPAGPDASADGFPVVRGELLVRGPQVFRGYWNRPEETAGQLLDDGWLRTGDVVQVALDGPDAGVVTLVDRIKEMIVVGGFKVYPSQVEDQLRAMPGVRDVAVVGLPGTGSDEQVAAVVVLDDTDGAPAPPRVDLAAVREWGERRLARYALPHALAVVPELPRSQIGKVLRRVVRQDLLENDDVERRER</sequence>
<dbReference type="InterPro" id="IPR025110">
    <property type="entry name" value="AMP-bd_C"/>
</dbReference>
<dbReference type="InterPro" id="IPR045851">
    <property type="entry name" value="AMP-bd_C_sf"/>
</dbReference>
<dbReference type="Pfam" id="PF13193">
    <property type="entry name" value="AMP-binding_C"/>
    <property type="match status" value="1"/>
</dbReference>
<evidence type="ECO:0000313" key="4">
    <source>
        <dbReference type="EMBL" id="MBD8079923.1"/>
    </source>
</evidence>
<dbReference type="PANTHER" id="PTHR43767">
    <property type="entry name" value="LONG-CHAIN-FATTY-ACID--COA LIGASE"/>
    <property type="match status" value="1"/>
</dbReference>
<reference evidence="4" key="2">
    <citation type="submission" date="2020-09" db="EMBL/GenBank/DDBJ databases">
        <authorList>
            <person name="Yu Y."/>
        </authorList>
    </citation>
    <scope>NUCLEOTIDE SEQUENCE</scope>
    <source>
        <strain evidence="4">KCTC 49039</strain>
    </source>
</reference>
<dbReference type="Pfam" id="PF00501">
    <property type="entry name" value="AMP-binding"/>
    <property type="match status" value="1"/>
</dbReference>
<dbReference type="InterPro" id="IPR042099">
    <property type="entry name" value="ANL_N_sf"/>
</dbReference>
<dbReference type="EMBL" id="JACYHB010000010">
    <property type="protein sequence ID" value="MBD8079923.1"/>
    <property type="molecule type" value="Genomic_DNA"/>
</dbReference>
<dbReference type="InterPro" id="IPR050237">
    <property type="entry name" value="ATP-dep_AMP-bd_enzyme"/>
</dbReference>
<protein>
    <submittedName>
        <fullName evidence="4">AMP-binding protein</fullName>
    </submittedName>
</protein>
<dbReference type="Gene3D" id="3.40.50.12780">
    <property type="entry name" value="N-terminal domain of ligase-like"/>
    <property type="match status" value="1"/>
</dbReference>
<dbReference type="RefSeq" id="WP_191829506.1">
    <property type="nucleotide sequence ID" value="NZ_JACYHB010000010.1"/>
</dbReference>
<evidence type="ECO:0000259" key="3">
    <source>
        <dbReference type="Pfam" id="PF13193"/>
    </source>
</evidence>